<sequence length="191" mass="20559">MRKSSIFVLAAAALAAGALSARPASAQVFEPPAASVEHNQPISLRVGAYFPTNRKIRKDVGQTFPSVGVDYHLHQDSATSDTFVSLDYIDRGASNFHMRVVPLTYGIRYVQDLSAKNSVYYGFGAGAYYTNIDVSNDTGGHETNNDLLVGGFLNLGVNINQASFLDLRYHFTSSSGSVNPGGPQVSVGFRF</sequence>
<dbReference type="EMBL" id="AP025739">
    <property type="protein sequence ID" value="BDI28158.1"/>
    <property type="molecule type" value="Genomic_DNA"/>
</dbReference>
<dbReference type="KEGG" id="ccot:CCAX7_002090"/>
<dbReference type="RefSeq" id="WP_119320106.1">
    <property type="nucleotide sequence ID" value="NZ_AP025739.1"/>
</dbReference>
<evidence type="ECO:0000313" key="1">
    <source>
        <dbReference type="EMBL" id="BDI28158.1"/>
    </source>
</evidence>
<accession>A0A402CRY7</accession>
<organism evidence="1 2">
    <name type="scientific">Capsulimonas corticalis</name>
    <dbReference type="NCBI Taxonomy" id="2219043"/>
    <lineage>
        <taxon>Bacteria</taxon>
        <taxon>Bacillati</taxon>
        <taxon>Armatimonadota</taxon>
        <taxon>Armatimonadia</taxon>
        <taxon>Capsulimonadales</taxon>
        <taxon>Capsulimonadaceae</taxon>
        <taxon>Capsulimonas</taxon>
    </lineage>
</organism>
<keyword evidence="2" id="KW-1185">Reference proteome</keyword>
<dbReference type="SUPFAM" id="SSF56925">
    <property type="entry name" value="OMPA-like"/>
    <property type="match status" value="1"/>
</dbReference>
<dbReference type="AlphaFoldDB" id="A0A402CRY7"/>
<gene>
    <name evidence="1" type="ORF">CCAX7_002090</name>
</gene>
<evidence type="ECO:0000313" key="2">
    <source>
        <dbReference type="Proteomes" id="UP000287394"/>
    </source>
</evidence>
<protein>
    <submittedName>
        <fullName evidence="1">Uncharacterized protein</fullName>
    </submittedName>
</protein>
<proteinExistence type="predicted"/>
<reference evidence="1 2" key="1">
    <citation type="journal article" date="2019" name="Int. J. Syst. Evol. Microbiol.">
        <title>Capsulimonas corticalis gen. nov., sp. nov., an aerobic capsulated bacterium, of a novel bacterial order, Capsulimonadales ord. nov., of the class Armatimonadia of the phylum Armatimonadetes.</title>
        <authorList>
            <person name="Li J."/>
            <person name="Kudo C."/>
            <person name="Tonouchi A."/>
        </authorList>
    </citation>
    <scope>NUCLEOTIDE SEQUENCE [LARGE SCALE GENOMIC DNA]</scope>
    <source>
        <strain evidence="1 2">AX-7</strain>
    </source>
</reference>
<name>A0A402CRY7_9BACT</name>
<dbReference type="InterPro" id="IPR011250">
    <property type="entry name" value="OMP/PagP_B-barrel"/>
</dbReference>
<dbReference type="Proteomes" id="UP000287394">
    <property type="component" value="Chromosome"/>
</dbReference>